<dbReference type="InterPro" id="IPR001879">
    <property type="entry name" value="GPCR_2_extracellular_dom"/>
</dbReference>
<proteinExistence type="predicted"/>
<evidence type="ECO:0000313" key="3">
    <source>
        <dbReference type="Proteomes" id="UP000801492"/>
    </source>
</evidence>
<name>A0A8K0CZ70_IGNLU</name>
<comment type="caution">
    <text evidence="2">The sequence shown here is derived from an EMBL/GenBank/DDBJ whole genome shotgun (WGS) entry which is preliminary data.</text>
</comment>
<dbReference type="Proteomes" id="UP000801492">
    <property type="component" value="Unassembled WGS sequence"/>
</dbReference>
<keyword evidence="3" id="KW-1185">Reference proteome</keyword>
<dbReference type="SMART" id="SM00008">
    <property type="entry name" value="HormR"/>
    <property type="match status" value="1"/>
</dbReference>
<dbReference type="GO" id="GO:0016020">
    <property type="term" value="C:membrane"/>
    <property type="evidence" value="ECO:0007669"/>
    <property type="project" value="InterPro"/>
</dbReference>
<evidence type="ECO:0000313" key="2">
    <source>
        <dbReference type="EMBL" id="KAF2894116.1"/>
    </source>
</evidence>
<gene>
    <name evidence="2" type="ORF">ILUMI_12057</name>
</gene>
<feature type="domain" description="G-protein coupled receptors family 2 profile 1" evidence="1">
    <location>
        <begin position="64"/>
        <end position="119"/>
    </location>
</feature>
<organism evidence="2 3">
    <name type="scientific">Ignelater luminosus</name>
    <name type="common">Cucubano</name>
    <name type="synonym">Pyrophorus luminosus</name>
    <dbReference type="NCBI Taxonomy" id="2038154"/>
    <lineage>
        <taxon>Eukaryota</taxon>
        <taxon>Metazoa</taxon>
        <taxon>Ecdysozoa</taxon>
        <taxon>Arthropoda</taxon>
        <taxon>Hexapoda</taxon>
        <taxon>Insecta</taxon>
        <taxon>Pterygota</taxon>
        <taxon>Neoptera</taxon>
        <taxon>Endopterygota</taxon>
        <taxon>Coleoptera</taxon>
        <taxon>Polyphaga</taxon>
        <taxon>Elateriformia</taxon>
        <taxon>Elateroidea</taxon>
        <taxon>Elateridae</taxon>
        <taxon>Agrypninae</taxon>
        <taxon>Pyrophorini</taxon>
        <taxon>Ignelater</taxon>
    </lineage>
</organism>
<dbReference type="SUPFAM" id="SSF111418">
    <property type="entry name" value="Hormone receptor domain"/>
    <property type="match status" value="1"/>
</dbReference>
<reference evidence="2" key="1">
    <citation type="submission" date="2019-08" db="EMBL/GenBank/DDBJ databases">
        <title>The genome of the North American firefly Photinus pyralis.</title>
        <authorList>
            <consortium name="Photinus pyralis genome working group"/>
            <person name="Fallon T.R."/>
            <person name="Sander Lower S.E."/>
            <person name="Weng J.-K."/>
        </authorList>
    </citation>
    <scope>NUCLEOTIDE SEQUENCE</scope>
    <source>
        <strain evidence="2">TRF0915ILg1</strain>
        <tissue evidence="2">Whole body</tissue>
    </source>
</reference>
<accession>A0A8K0CZ70</accession>
<dbReference type="EMBL" id="VTPC01007335">
    <property type="protein sequence ID" value="KAF2894116.1"/>
    <property type="molecule type" value="Genomic_DNA"/>
</dbReference>
<dbReference type="InterPro" id="IPR017983">
    <property type="entry name" value="GPCR_2_secretin-like_CS"/>
</dbReference>
<dbReference type="GO" id="GO:0004930">
    <property type="term" value="F:G protein-coupled receptor activity"/>
    <property type="evidence" value="ECO:0007669"/>
    <property type="project" value="InterPro"/>
</dbReference>
<dbReference type="PROSITE" id="PS00649">
    <property type="entry name" value="G_PROTEIN_RECEP_F2_1"/>
    <property type="match status" value="1"/>
</dbReference>
<sequence length="176" mass="20317">MGATELHSPPSNLLGSQLTPNYGDVSQDPWTQLEELGLFNETHLINFDYLDFNSSDRKELFDVQCRSKYKNEEEVLTFGEGNYCNASYDSIMCWPPTPVNSTAYLKCFSEFLGFRYDDTRFTLFPMTSSDLKFGPVFFKEATHMRWSDFILHQMIFDGSLSGFVPSGYLHFFHLSD</sequence>
<dbReference type="InterPro" id="IPR036445">
    <property type="entry name" value="GPCR_2_extracell_dom_sf"/>
</dbReference>
<evidence type="ECO:0000259" key="1">
    <source>
        <dbReference type="PROSITE" id="PS50227"/>
    </source>
</evidence>
<dbReference type="Gene3D" id="4.10.1240.10">
    <property type="entry name" value="GPCR, family 2, extracellular hormone receptor domain"/>
    <property type="match status" value="1"/>
</dbReference>
<dbReference type="AlphaFoldDB" id="A0A8K0CZ70"/>
<dbReference type="Pfam" id="PF02793">
    <property type="entry name" value="HRM"/>
    <property type="match status" value="1"/>
</dbReference>
<dbReference type="PROSITE" id="PS50227">
    <property type="entry name" value="G_PROTEIN_RECEP_F2_3"/>
    <property type="match status" value="1"/>
</dbReference>
<dbReference type="OrthoDB" id="6022368at2759"/>
<protein>
    <recommendedName>
        <fullName evidence="1">G-protein coupled receptors family 2 profile 1 domain-containing protein</fullName>
    </recommendedName>
</protein>